<dbReference type="EMBL" id="CP033972">
    <property type="protein sequence ID" value="AZG48084.1"/>
    <property type="molecule type" value="Genomic_DNA"/>
</dbReference>
<evidence type="ECO:0000256" key="2">
    <source>
        <dbReference type="ARBA" id="ARBA00022692"/>
    </source>
</evidence>
<evidence type="ECO:0000259" key="7">
    <source>
        <dbReference type="Pfam" id="PF04932"/>
    </source>
</evidence>
<evidence type="ECO:0000256" key="5">
    <source>
        <dbReference type="SAM" id="MobiDB-lite"/>
    </source>
</evidence>
<evidence type="ECO:0000313" key="8">
    <source>
        <dbReference type="EMBL" id="AZG48084.1"/>
    </source>
</evidence>
<evidence type="ECO:0000256" key="3">
    <source>
        <dbReference type="ARBA" id="ARBA00022989"/>
    </source>
</evidence>
<feature type="transmembrane region" description="Helical" evidence="6">
    <location>
        <begin position="78"/>
        <end position="99"/>
    </location>
</feature>
<feature type="transmembrane region" description="Helical" evidence="6">
    <location>
        <begin position="205"/>
        <end position="221"/>
    </location>
</feature>
<gene>
    <name evidence="8" type="ORF">D7316_04697</name>
</gene>
<dbReference type="InterPro" id="IPR007016">
    <property type="entry name" value="O-antigen_ligase-rel_domated"/>
</dbReference>
<feature type="transmembrane region" description="Helical" evidence="6">
    <location>
        <begin position="136"/>
        <end position="155"/>
    </location>
</feature>
<reference evidence="8 9" key="1">
    <citation type="submission" date="2018-11" db="EMBL/GenBank/DDBJ databases">
        <title>Gordonia insulae sp. nov., isolated from an island soil.</title>
        <authorList>
            <person name="Kim Y.S."/>
            <person name="Kim S.B."/>
        </authorList>
    </citation>
    <scope>NUCLEOTIDE SEQUENCE [LARGE SCALE GENOMIC DNA]</scope>
    <source>
        <strain evidence="8 9">MMS17-SY073</strain>
    </source>
</reference>
<dbReference type="KEGG" id="gom:D7316_04697"/>
<feature type="transmembrane region" description="Helical" evidence="6">
    <location>
        <begin position="105"/>
        <end position="124"/>
    </location>
</feature>
<feature type="transmembrane region" description="Helical" evidence="6">
    <location>
        <begin position="51"/>
        <end position="71"/>
    </location>
</feature>
<feature type="domain" description="O-antigen ligase-related" evidence="7">
    <location>
        <begin position="213"/>
        <end position="351"/>
    </location>
</feature>
<evidence type="ECO:0000256" key="6">
    <source>
        <dbReference type="SAM" id="Phobius"/>
    </source>
</evidence>
<dbReference type="PANTHER" id="PTHR37422">
    <property type="entry name" value="TEICHURONIC ACID BIOSYNTHESIS PROTEIN TUAE"/>
    <property type="match status" value="1"/>
</dbReference>
<sequence>MITTPAYRTTTSDRRRYRDRGGSPETWITVAWTVISFSLPMYRQLPDAARALWFAGVFLLLVGSAITLRVARPLFPGVWLFAGLATAFAVVTATDVATVRDNTFVGAQLFAILGLGVFVLTANVERSPRFVEALGFAYLAGQTISSLAGIAQAAGRDVLGIETVQGRASGLSSHPNVLGLMSSIAILLCLTMLLSDAPRLRTPPCRVVLVVATLVNVGGLLSTGSLSSMMSAAIGVLVTAAVLRERIKHFALGVVAIAAALWATAKFTSLFDTFRSPADRYLQVTGQTQADSTWEIRKLTYAYAWESIKEAPLFGRGLAAEYGGTFDGVTLTHNVFLRAWFQGGILLAAAIAAIIVAILVVAIRSVIRKEHGGPAGVLVTMAAFALTSAFFEQPDYWLPAIVAWAAISANRSQTGFPDQSRAPSSGAVGGVGPREKTSS</sequence>
<dbReference type="GO" id="GO:0016020">
    <property type="term" value="C:membrane"/>
    <property type="evidence" value="ECO:0007669"/>
    <property type="project" value="UniProtKB-SubCell"/>
</dbReference>
<keyword evidence="2 6" id="KW-0812">Transmembrane</keyword>
<dbReference type="Pfam" id="PF04932">
    <property type="entry name" value="Wzy_C"/>
    <property type="match status" value="1"/>
</dbReference>
<evidence type="ECO:0000256" key="1">
    <source>
        <dbReference type="ARBA" id="ARBA00004141"/>
    </source>
</evidence>
<dbReference type="AlphaFoldDB" id="A0A3G8JSH1"/>
<accession>A0A3G8JSH1</accession>
<feature type="transmembrane region" description="Helical" evidence="6">
    <location>
        <begin position="250"/>
        <end position="271"/>
    </location>
</feature>
<feature type="transmembrane region" description="Helical" evidence="6">
    <location>
        <begin position="339"/>
        <end position="363"/>
    </location>
</feature>
<name>A0A3G8JSH1_9ACTN</name>
<feature type="transmembrane region" description="Helical" evidence="6">
    <location>
        <begin position="175"/>
        <end position="193"/>
    </location>
</feature>
<dbReference type="PANTHER" id="PTHR37422:SF13">
    <property type="entry name" value="LIPOPOLYSACCHARIDE BIOSYNTHESIS PROTEIN PA4999-RELATED"/>
    <property type="match status" value="1"/>
</dbReference>
<comment type="subcellular location">
    <subcellularLocation>
        <location evidence="1">Membrane</location>
        <topology evidence="1">Multi-pass membrane protein</topology>
    </subcellularLocation>
</comment>
<organism evidence="8 9">
    <name type="scientific">Gordonia insulae</name>
    <dbReference type="NCBI Taxonomy" id="2420509"/>
    <lineage>
        <taxon>Bacteria</taxon>
        <taxon>Bacillati</taxon>
        <taxon>Actinomycetota</taxon>
        <taxon>Actinomycetes</taxon>
        <taxon>Mycobacteriales</taxon>
        <taxon>Gordoniaceae</taxon>
        <taxon>Gordonia</taxon>
    </lineage>
</organism>
<feature type="transmembrane region" description="Helical" evidence="6">
    <location>
        <begin position="375"/>
        <end position="391"/>
    </location>
</feature>
<evidence type="ECO:0000313" key="9">
    <source>
        <dbReference type="Proteomes" id="UP000271469"/>
    </source>
</evidence>
<feature type="compositionally biased region" description="Basic and acidic residues" evidence="5">
    <location>
        <begin position="11"/>
        <end position="21"/>
    </location>
</feature>
<keyword evidence="4 6" id="KW-0472">Membrane</keyword>
<proteinExistence type="predicted"/>
<dbReference type="RefSeq" id="WP_124710352.1">
    <property type="nucleotide sequence ID" value="NZ_CP033972.1"/>
</dbReference>
<feature type="region of interest" description="Disordered" evidence="5">
    <location>
        <begin position="1"/>
        <end position="21"/>
    </location>
</feature>
<evidence type="ECO:0000256" key="4">
    <source>
        <dbReference type="ARBA" id="ARBA00023136"/>
    </source>
</evidence>
<keyword evidence="9" id="KW-1185">Reference proteome</keyword>
<feature type="region of interest" description="Disordered" evidence="5">
    <location>
        <begin position="415"/>
        <end position="439"/>
    </location>
</feature>
<keyword evidence="3 6" id="KW-1133">Transmembrane helix</keyword>
<dbReference type="InterPro" id="IPR051533">
    <property type="entry name" value="WaaL-like"/>
</dbReference>
<dbReference type="Proteomes" id="UP000271469">
    <property type="component" value="Chromosome"/>
</dbReference>
<dbReference type="OrthoDB" id="5074514at2"/>
<protein>
    <recommendedName>
        <fullName evidence="7">O-antigen ligase-related domain-containing protein</fullName>
    </recommendedName>
</protein>
<feature type="transmembrane region" description="Helical" evidence="6">
    <location>
        <begin position="21"/>
        <end position="39"/>
    </location>
</feature>